<dbReference type="STRING" id="1782.AWC18_18510"/>
<protein>
    <submittedName>
        <fullName evidence="4">3-ketoacyl-ACP reductase</fullName>
    </submittedName>
</protein>
<dbReference type="Pfam" id="PF13561">
    <property type="entry name" value="adh_short_C2"/>
    <property type="match status" value="1"/>
</dbReference>
<dbReference type="RefSeq" id="WP_064999382.1">
    <property type="nucleotide sequence ID" value="NZ_LQPI01000073.1"/>
</dbReference>
<dbReference type="NCBIfam" id="TIGR03971">
    <property type="entry name" value="SDR_subfam_1"/>
    <property type="match status" value="1"/>
</dbReference>
<dbReference type="InterPro" id="IPR002347">
    <property type="entry name" value="SDR_fam"/>
</dbReference>
<name>A0A1X1YZ80_MYCNO</name>
<evidence type="ECO:0000256" key="1">
    <source>
        <dbReference type="ARBA" id="ARBA00006484"/>
    </source>
</evidence>
<keyword evidence="2" id="KW-0560">Oxidoreductase</keyword>
<comment type="similarity">
    <text evidence="1">Belongs to the short-chain dehydrogenases/reductases (SDR) family.</text>
</comment>
<dbReference type="SUPFAM" id="SSF51735">
    <property type="entry name" value="NAD(P)-binding Rossmann-fold domains"/>
    <property type="match status" value="1"/>
</dbReference>
<keyword evidence="3" id="KW-0520">NAD</keyword>
<evidence type="ECO:0000313" key="5">
    <source>
        <dbReference type="Proteomes" id="UP000193108"/>
    </source>
</evidence>
<dbReference type="CDD" id="cd05233">
    <property type="entry name" value="SDR_c"/>
    <property type="match status" value="1"/>
</dbReference>
<dbReference type="PRINTS" id="PR00081">
    <property type="entry name" value="GDHRDH"/>
</dbReference>
<dbReference type="InterPro" id="IPR036291">
    <property type="entry name" value="NAD(P)-bd_dom_sf"/>
</dbReference>
<accession>A0A1X1YZ80</accession>
<gene>
    <name evidence="4" type="ORF">AWC18_18510</name>
</gene>
<dbReference type="FunFam" id="3.40.50.720:FF:000084">
    <property type="entry name" value="Short-chain dehydrogenase reductase"/>
    <property type="match status" value="1"/>
</dbReference>
<comment type="caution">
    <text evidence="4">The sequence shown here is derived from an EMBL/GenBank/DDBJ whole genome shotgun (WGS) entry which is preliminary data.</text>
</comment>
<dbReference type="Gene3D" id="3.40.50.720">
    <property type="entry name" value="NAD(P)-binding Rossmann-like Domain"/>
    <property type="match status" value="1"/>
</dbReference>
<dbReference type="InterPro" id="IPR023985">
    <property type="entry name" value="SDR_subfam_1"/>
</dbReference>
<proteinExistence type="inferred from homology"/>
<keyword evidence="5" id="KW-1185">Reference proteome</keyword>
<evidence type="ECO:0000256" key="3">
    <source>
        <dbReference type="ARBA" id="ARBA00023027"/>
    </source>
</evidence>
<dbReference type="EMBL" id="LQPI01000073">
    <property type="protein sequence ID" value="ORW16373.1"/>
    <property type="molecule type" value="Genomic_DNA"/>
</dbReference>
<organism evidence="4 5">
    <name type="scientific">Mycolicibacter nonchromogenicus</name>
    <name type="common">Mycobacterium nonchromogenicum</name>
    <dbReference type="NCBI Taxonomy" id="1782"/>
    <lineage>
        <taxon>Bacteria</taxon>
        <taxon>Bacillati</taxon>
        <taxon>Actinomycetota</taxon>
        <taxon>Actinomycetes</taxon>
        <taxon>Mycobacteriales</taxon>
        <taxon>Mycobacteriaceae</taxon>
        <taxon>Mycolicibacter</taxon>
    </lineage>
</organism>
<evidence type="ECO:0000256" key="2">
    <source>
        <dbReference type="ARBA" id="ARBA00023002"/>
    </source>
</evidence>
<dbReference type="GO" id="GO:0050664">
    <property type="term" value="F:oxidoreductase activity, acting on NAD(P)H, oxygen as acceptor"/>
    <property type="evidence" value="ECO:0007669"/>
    <property type="project" value="TreeGrafter"/>
</dbReference>
<sequence>MNRLKGKVALITGAARGQGRSHAVHLAEEGADIIALDICADIASNEYPLATTDDLEETARLVEKSGQRVVTGVVDVRDRTALKLVLDDAVAQLGGLHVVVANAGICPQGNHIPYRGFVDAFDVDFLGVVNTVHVSLDHLTAGGSVIATGSIAGLVDQKDLATGGGPQGPGGAGYGLAKKMIREYTKALALTLSPHSIRVNAVHPTNVNTDMLHNLPMYKVFRPDLPEPTREEAEVVFPILQAMPTPWVEVDDISHAVVYLASDESRFVTGQQLFIDAGAGLKLGM</sequence>
<dbReference type="AlphaFoldDB" id="A0A1X1YZ80"/>
<reference evidence="4 5" key="1">
    <citation type="submission" date="2016-01" db="EMBL/GenBank/DDBJ databases">
        <title>The new phylogeny of the genus Mycobacterium.</title>
        <authorList>
            <person name="Tarcisio F."/>
            <person name="Conor M."/>
            <person name="Antonella G."/>
            <person name="Elisabetta G."/>
            <person name="Giulia F.S."/>
            <person name="Sara T."/>
            <person name="Anna F."/>
            <person name="Clotilde B."/>
            <person name="Roberto B."/>
            <person name="Veronica D.S."/>
            <person name="Fabio R."/>
            <person name="Monica P."/>
            <person name="Olivier J."/>
            <person name="Enrico T."/>
            <person name="Nicola S."/>
        </authorList>
    </citation>
    <scope>NUCLEOTIDE SEQUENCE [LARGE SCALE GENOMIC DNA]</scope>
    <source>
        <strain evidence="4 5">DSM 44164</strain>
    </source>
</reference>
<dbReference type="PANTHER" id="PTHR43008">
    <property type="entry name" value="BENZIL REDUCTASE"/>
    <property type="match status" value="1"/>
</dbReference>
<dbReference type="PANTHER" id="PTHR43008:SF4">
    <property type="entry name" value="CHAIN DEHYDROGENASE, PUTATIVE (AFU_ORTHOLOGUE AFUA_4G08710)-RELATED"/>
    <property type="match status" value="1"/>
</dbReference>
<dbReference type="Proteomes" id="UP000193108">
    <property type="component" value="Unassembled WGS sequence"/>
</dbReference>
<evidence type="ECO:0000313" key="4">
    <source>
        <dbReference type="EMBL" id="ORW16373.1"/>
    </source>
</evidence>